<evidence type="ECO:0000313" key="4">
    <source>
        <dbReference type="Proteomes" id="UP001500742"/>
    </source>
</evidence>
<comment type="caution">
    <text evidence="3">The sequence shown here is derived from an EMBL/GenBank/DDBJ whole genome shotgun (WGS) entry which is preliminary data.</text>
</comment>
<reference evidence="4" key="1">
    <citation type="journal article" date="2019" name="Int. J. Syst. Evol. Microbiol.">
        <title>The Global Catalogue of Microorganisms (GCM) 10K type strain sequencing project: providing services to taxonomists for standard genome sequencing and annotation.</title>
        <authorList>
            <consortium name="The Broad Institute Genomics Platform"/>
            <consortium name="The Broad Institute Genome Sequencing Center for Infectious Disease"/>
            <person name="Wu L."/>
            <person name="Ma J."/>
        </authorList>
    </citation>
    <scope>NUCLEOTIDE SEQUENCE [LARGE SCALE GENOMIC DNA]</scope>
    <source>
        <strain evidence="4">JCM 16601</strain>
    </source>
</reference>
<dbReference type="Gene3D" id="2.40.160.180">
    <property type="entry name" value="Carbohydrate-selective porin OprB"/>
    <property type="match status" value="1"/>
</dbReference>
<feature type="chain" id="PRO_5045012911" description="Carbohydrate porin" evidence="2">
    <location>
        <begin position="21"/>
        <end position="441"/>
    </location>
</feature>
<dbReference type="Proteomes" id="UP001500742">
    <property type="component" value="Unassembled WGS sequence"/>
</dbReference>
<sequence>MKKILFLQLLLLSIVITADAQTKDTLSKSPFNFHFQLTAINQSHPAFHAPYSGTNSLQPAAEEALSLTTTLFAGARLWKGASVYFNPEISGGRGFSSAVGVAGFPNGETFRIGSAAPALYLARLFYRQYIALGTAVDTVADDINQVSELVPRKRITITAGKFAIADMFDNNSYSHDPRTQFMNWSLMSAGAWDYPANTRGYTEGLVIEYATPGWVVRLGTVLVPTYANGPTLDAHYSKAQGDVIEIQKNLTLGKHKGTIRLLGFRNVSKAPNYRDVIKGYTNHTDSLDVINGHKYGGVKYGFGINGEQELTTDLGLFFRTSWNDGQTATWAFTEIDHSGSVGLNLAGNRWHRPDDTFGIAAVINGISKAHRDYLATGGDGFIIGDGRLSNYKTENIAEAYYSARINNYLHLSAGYQFIANPAYNGDRGPVNVFSVRVHIAI</sequence>
<keyword evidence="2" id="KW-0732">Signal</keyword>
<evidence type="ECO:0000256" key="1">
    <source>
        <dbReference type="ARBA" id="ARBA00008769"/>
    </source>
</evidence>
<evidence type="ECO:0000256" key="2">
    <source>
        <dbReference type="RuleBase" id="RU363072"/>
    </source>
</evidence>
<comment type="similarity">
    <text evidence="1 2">Belongs to the OprB family.</text>
</comment>
<keyword evidence="4" id="KW-1185">Reference proteome</keyword>
<proteinExistence type="inferred from homology"/>
<dbReference type="InterPro" id="IPR007049">
    <property type="entry name" value="Carb-sel_porin_OprB"/>
</dbReference>
<dbReference type="EMBL" id="BAAAZC010000009">
    <property type="protein sequence ID" value="GAA3968049.1"/>
    <property type="molecule type" value="Genomic_DNA"/>
</dbReference>
<name>A0ABP7PMA7_9SPHI</name>
<evidence type="ECO:0000313" key="3">
    <source>
        <dbReference type="EMBL" id="GAA3968049.1"/>
    </source>
</evidence>
<accession>A0ABP7PMA7</accession>
<gene>
    <name evidence="3" type="ORF">GCM10022210_16120</name>
</gene>
<organism evidence="3 4">
    <name type="scientific">Mucilaginibacter dorajii</name>
    <dbReference type="NCBI Taxonomy" id="692994"/>
    <lineage>
        <taxon>Bacteria</taxon>
        <taxon>Pseudomonadati</taxon>
        <taxon>Bacteroidota</taxon>
        <taxon>Sphingobacteriia</taxon>
        <taxon>Sphingobacteriales</taxon>
        <taxon>Sphingobacteriaceae</taxon>
        <taxon>Mucilaginibacter</taxon>
    </lineage>
</organism>
<feature type="signal peptide" evidence="2">
    <location>
        <begin position="1"/>
        <end position="20"/>
    </location>
</feature>
<dbReference type="InterPro" id="IPR038673">
    <property type="entry name" value="OprB_sf"/>
</dbReference>
<evidence type="ECO:0008006" key="5">
    <source>
        <dbReference type="Google" id="ProtNLM"/>
    </source>
</evidence>
<dbReference type="Pfam" id="PF04966">
    <property type="entry name" value="OprB"/>
    <property type="match status" value="1"/>
</dbReference>
<dbReference type="RefSeq" id="WP_259089175.1">
    <property type="nucleotide sequence ID" value="NZ_BAAAZC010000009.1"/>
</dbReference>
<protein>
    <recommendedName>
        <fullName evidence="5">Carbohydrate porin</fullName>
    </recommendedName>
</protein>